<dbReference type="CDD" id="cd02696">
    <property type="entry name" value="MurNAc-LAA"/>
    <property type="match status" value="1"/>
</dbReference>
<dbReference type="SMART" id="SM00646">
    <property type="entry name" value="Ami_3"/>
    <property type="match status" value="1"/>
</dbReference>
<feature type="region of interest" description="Disordered" evidence="4">
    <location>
        <begin position="1"/>
        <end position="24"/>
    </location>
</feature>
<dbReference type="GO" id="GO:0008745">
    <property type="term" value="F:N-acetylmuramoyl-L-alanine amidase activity"/>
    <property type="evidence" value="ECO:0007669"/>
    <property type="project" value="UniProtKB-EC"/>
</dbReference>
<dbReference type="EMBL" id="SJPI01000002">
    <property type="protein sequence ID" value="TWT50414.1"/>
    <property type="molecule type" value="Genomic_DNA"/>
</dbReference>
<evidence type="ECO:0000256" key="3">
    <source>
        <dbReference type="ARBA" id="ARBA00022801"/>
    </source>
</evidence>
<sequence length="194" mass="20852">MATVVVDPGHGGTERVGGSSPNNAVGLEGTRECDLTLSVGLMVSGLLANLGHDVRLTRSTDVNLGLKERADVAKRWGAEVFVSIHFNGFHDRSVQGSETLHAPDASEASRKLAQNIQAAIVSALGHRDRGVKPQTLGVLRPENHHSQTAACLVEPSFLTNADEEKRLQDERYQVKIASAVVDGITRYLTEHATQ</sequence>
<evidence type="ECO:0000256" key="2">
    <source>
        <dbReference type="ARBA" id="ARBA00011901"/>
    </source>
</evidence>
<comment type="catalytic activity">
    <reaction evidence="1">
        <text>Hydrolyzes the link between N-acetylmuramoyl residues and L-amino acid residues in certain cell-wall glycopeptides.</text>
        <dbReference type="EC" id="3.5.1.28"/>
    </reaction>
</comment>
<gene>
    <name evidence="6" type="primary">amiA</name>
    <name evidence="6" type="ORF">Pla22_31570</name>
</gene>
<dbReference type="GO" id="GO:0030288">
    <property type="term" value="C:outer membrane-bounded periplasmic space"/>
    <property type="evidence" value="ECO:0007669"/>
    <property type="project" value="TreeGrafter"/>
</dbReference>
<proteinExistence type="predicted"/>
<dbReference type="EC" id="3.5.1.28" evidence="2"/>
<name>A0A5C5WHY4_9BACT</name>
<dbReference type="InterPro" id="IPR050695">
    <property type="entry name" value="N-acetylmuramoyl_amidase_3"/>
</dbReference>
<keyword evidence="3 6" id="KW-0378">Hydrolase</keyword>
<organism evidence="6 7">
    <name type="scientific">Rubripirellula amarantea</name>
    <dbReference type="NCBI Taxonomy" id="2527999"/>
    <lineage>
        <taxon>Bacteria</taxon>
        <taxon>Pseudomonadati</taxon>
        <taxon>Planctomycetota</taxon>
        <taxon>Planctomycetia</taxon>
        <taxon>Pirellulales</taxon>
        <taxon>Pirellulaceae</taxon>
        <taxon>Rubripirellula</taxon>
    </lineage>
</organism>
<evidence type="ECO:0000259" key="5">
    <source>
        <dbReference type="SMART" id="SM00646"/>
    </source>
</evidence>
<dbReference type="PANTHER" id="PTHR30404:SF0">
    <property type="entry name" value="N-ACETYLMURAMOYL-L-ALANINE AMIDASE AMIC"/>
    <property type="match status" value="1"/>
</dbReference>
<accession>A0A5C5WHY4</accession>
<keyword evidence="7" id="KW-1185">Reference proteome</keyword>
<protein>
    <recommendedName>
        <fullName evidence="2">N-acetylmuramoyl-L-alanine amidase</fullName>
        <ecNumber evidence="2">3.5.1.28</ecNumber>
    </recommendedName>
</protein>
<comment type="caution">
    <text evidence="6">The sequence shown here is derived from an EMBL/GenBank/DDBJ whole genome shotgun (WGS) entry which is preliminary data.</text>
</comment>
<dbReference type="InterPro" id="IPR002508">
    <property type="entry name" value="MurNAc-LAA_cat"/>
</dbReference>
<evidence type="ECO:0000313" key="6">
    <source>
        <dbReference type="EMBL" id="TWT50414.1"/>
    </source>
</evidence>
<feature type="domain" description="MurNAc-LAA" evidence="5">
    <location>
        <begin position="70"/>
        <end position="185"/>
    </location>
</feature>
<dbReference type="PANTHER" id="PTHR30404">
    <property type="entry name" value="N-ACETYLMURAMOYL-L-ALANINE AMIDASE"/>
    <property type="match status" value="1"/>
</dbReference>
<dbReference type="AlphaFoldDB" id="A0A5C5WHY4"/>
<evidence type="ECO:0000313" key="7">
    <source>
        <dbReference type="Proteomes" id="UP000316598"/>
    </source>
</evidence>
<dbReference type="GO" id="GO:0009253">
    <property type="term" value="P:peptidoglycan catabolic process"/>
    <property type="evidence" value="ECO:0007669"/>
    <property type="project" value="InterPro"/>
</dbReference>
<evidence type="ECO:0000256" key="4">
    <source>
        <dbReference type="SAM" id="MobiDB-lite"/>
    </source>
</evidence>
<evidence type="ECO:0000256" key="1">
    <source>
        <dbReference type="ARBA" id="ARBA00001561"/>
    </source>
</evidence>
<dbReference type="Pfam" id="PF01520">
    <property type="entry name" value="Amidase_3"/>
    <property type="match status" value="1"/>
</dbReference>
<dbReference type="Gene3D" id="3.40.630.40">
    <property type="entry name" value="Zn-dependent exopeptidases"/>
    <property type="match status" value="1"/>
</dbReference>
<dbReference type="Proteomes" id="UP000316598">
    <property type="component" value="Unassembled WGS sequence"/>
</dbReference>
<reference evidence="6 7" key="1">
    <citation type="submission" date="2019-02" db="EMBL/GenBank/DDBJ databases">
        <title>Deep-cultivation of Planctomycetes and their phenomic and genomic characterization uncovers novel biology.</title>
        <authorList>
            <person name="Wiegand S."/>
            <person name="Jogler M."/>
            <person name="Boedeker C."/>
            <person name="Pinto D."/>
            <person name="Vollmers J."/>
            <person name="Rivas-Marin E."/>
            <person name="Kohn T."/>
            <person name="Peeters S.H."/>
            <person name="Heuer A."/>
            <person name="Rast P."/>
            <person name="Oberbeckmann S."/>
            <person name="Bunk B."/>
            <person name="Jeske O."/>
            <person name="Meyerdierks A."/>
            <person name="Storesund J.E."/>
            <person name="Kallscheuer N."/>
            <person name="Luecker S."/>
            <person name="Lage O.M."/>
            <person name="Pohl T."/>
            <person name="Merkel B.J."/>
            <person name="Hornburger P."/>
            <person name="Mueller R.-W."/>
            <person name="Bruemmer F."/>
            <person name="Labrenz M."/>
            <person name="Spormann A.M."/>
            <person name="Op Den Camp H."/>
            <person name="Overmann J."/>
            <person name="Amann R."/>
            <person name="Jetten M.S.M."/>
            <person name="Mascher T."/>
            <person name="Medema M.H."/>
            <person name="Devos D.P."/>
            <person name="Kaster A.-K."/>
            <person name="Ovreas L."/>
            <person name="Rohde M."/>
            <person name="Galperin M.Y."/>
            <person name="Jogler C."/>
        </authorList>
    </citation>
    <scope>NUCLEOTIDE SEQUENCE [LARGE SCALE GENOMIC DNA]</scope>
    <source>
        <strain evidence="6 7">Pla22</strain>
    </source>
</reference>
<dbReference type="SUPFAM" id="SSF53187">
    <property type="entry name" value="Zn-dependent exopeptidases"/>
    <property type="match status" value="1"/>
</dbReference>